<evidence type="ECO:0000313" key="1">
    <source>
        <dbReference type="EMBL" id="MBM7643389.1"/>
    </source>
</evidence>
<dbReference type="EMBL" id="JAFBEH010000041">
    <property type="protein sequence ID" value="MBM7643389.1"/>
    <property type="molecule type" value="Genomic_DNA"/>
</dbReference>
<evidence type="ECO:0000313" key="2">
    <source>
        <dbReference type="Proteomes" id="UP000697472"/>
    </source>
</evidence>
<gene>
    <name evidence="1" type="ORF">JOC28_001697</name>
</gene>
<sequence>MNLVSLIRPEPLAVGMIGLVTSTKVDVAVDPFKADVKVKVSPTFQPAETVIVQVPSEPTVTVLLESQSAIELLARLFVER</sequence>
<reference evidence="1 2" key="1">
    <citation type="submission" date="2021-01" db="EMBL/GenBank/DDBJ databases">
        <title>Genomic Encyclopedia of Type Strains, Phase IV (KMG-IV): sequencing the most valuable type-strain genomes for metagenomic binning, comparative biology and taxonomic classification.</title>
        <authorList>
            <person name="Goeker M."/>
        </authorList>
    </citation>
    <scope>NUCLEOTIDE SEQUENCE [LARGE SCALE GENOMIC DNA]</scope>
    <source>
        <strain evidence="1 2">DSM 27382</strain>
    </source>
</reference>
<accession>A0ABS2PTM9</accession>
<proteinExistence type="predicted"/>
<dbReference type="Proteomes" id="UP000697472">
    <property type="component" value="Unassembled WGS sequence"/>
</dbReference>
<protein>
    <submittedName>
        <fullName evidence="1">Uncharacterized protein</fullName>
    </submittedName>
</protein>
<comment type="caution">
    <text evidence="1">The sequence shown here is derived from an EMBL/GenBank/DDBJ whole genome shotgun (WGS) entry which is preliminary data.</text>
</comment>
<name>A0ABS2PTM9_9STRE</name>
<dbReference type="RefSeq" id="WP_275582324.1">
    <property type="nucleotide sequence ID" value="NZ_JAFBEH010000041.1"/>
</dbReference>
<keyword evidence="2" id="KW-1185">Reference proteome</keyword>
<organism evidence="1 2">
    <name type="scientific">Streptococcus loxodontisalivarius</name>
    <dbReference type="NCBI Taxonomy" id="1349415"/>
    <lineage>
        <taxon>Bacteria</taxon>
        <taxon>Bacillati</taxon>
        <taxon>Bacillota</taxon>
        <taxon>Bacilli</taxon>
        <taxon>Lactobacillales</taxon>
        <taxon>Streptococcaceae</taxon>
        <taxon>Streptococcus</taxon>
    </lineage>
</organism>